<dbReference type="GO" id="GO:0003676">
    <property type="term" value="F:nucleic acid binding"/>
    <property type="evidence" value="ECO:0007669"/>
    <property type="project" value="InterPro"/>
</dbReference>
<dbReference type="Gene3D" id="3.30.420.10">
    <property type="entry name" value="Ribonuclease H-like superfamily/Ribonuclease H"/>
    <property type="match status" value="1"/>
</dbReference>
<proteinExistence type="predicted"/>
<organism evidence="2 3">
    <name type="scientific">Galendromus occidentalis</name>
    <name type="common">western predatory mite</name>
    <dbReference type="NCBI Taxonomy" id="34638"/>
    <lineage>
        <taxon>Eukaryota</taxon>
        <taxon>Metazoa</taxon>
        <taxon>Ecdysozoa</taxon>
        <taxon>Arthropoda</taxon>
        <taxon>Chelicerata</taxon>
        <taxon>Arachnida</taxon>
        <taxon>Acari</taxon>
        <taxon>Parasitiformes</taxon>
        <taxon>Mesostigmata</taxon>
        <taxon>Gamasina</taxon>
        <taxon>Phytoseioidea</taxon>
        <taxon>Phytoseiidae</taxon>
        <taxon>Typhlodrominae</taxon>
        <taxon>Galendromus</taxon>
    </lineage>
</organism>
<protein>
    <submittedName>
        <fullName evidence="3">IgE-binding protein-like</fullName>
    </submittedName>
</protein>
<sequence>MVDGLTKFTILEAVASTNTAGVTKFLSKFFMGYGKPSKIVSDRGTAYTSKAFEGFLRENGIQHILISTQHPQANGQVERANKEVVRLLKTMCKLADHRDWA</sequence>
<name>A0AAJ7L4I5_9ACAR</name>
<keyword evidence="2" id="KW-1185">Reference proteome</keyword>
<dbReference type="SUPFAM" id="SSF53098">
    <property type="entry name" value="Ribonuclease H-like"/>
    <property type="match status" value="1"/>
</dbReference>
<feature type="non-terminal residue" evidence="3">
    <location>
        <position position="101"/>
    </location>
</feature>
<dbReference type="Pfam" id="PF00665">
    <property type="entry name" value="rve"/>
    <property type="match status" value="1"/>
</dbReference>
<dbReference type="InterPro" id="IPR036397">
    <property type="entry name" value="RNaseH_sf"/>
</dbReference>
<accession>A0AAJ7L4I5</accession>
<dbReference type="RefSeq" id="XP_018493776.1">
    <property type="nucleotide sequence ID" value="XM_018638260.1"/>
</dbReference>
<feature type="domain" description="Integrase catalytic" evidence="1">
    <location>
        <begin position="1"/>
        <end position="101"/>
    </location>
</feature>
<dbReference type="InterPro" id="IPR050951">
    <property type="entry name" value="Retrovirus_Pol_polyprotein"/>
</dbReference>
<dbReference type="PANTHER" id="PTHR37984">
    <property type="entry name" value="PROTEIN CBG26694"/>
    <property type="match status" value="1"/>
</dbReference>
<evidence type="ECO:0000313" key="2">
    <source>
        <dbReference type="Proteomes" id="UP000694867"/>
    </source>
</evidence>
<dbReference type="PROSITE" id="PS50994">
    <property type="entry name" value="INTEGRASE"/>
    <property type="match status" value="1"/>
</dbReference>
<reference evidence="3" key="1">
    <citation type="submission" date="2025-08" db="UniProtKB">
        <authorList>
            <consortium name="RefSeq"/>
        </authorList>
    </citation>
    <scope>IDENTIFICATION</scope>
</reference>
<dbReference type="KEGG" id="goe:108863732"/>
<dbReference type="AlphaFoldDB" id="A0AAJ7L4I5"/>
<dbReference type="InterPro" id="IPR001584">
    <property type="entry name" value="Integrase_cat-core"/>
</dbReference>
<dbReference type="Proteomes" id="UP000694867">
    <property type="component" value="Unplaced"/>
</dbReference>
<evidence type="ECO:0000259" key="1">
    <source>
        <dbReference type="PROSITE" id="PS50994"/>
    </source>
</evidence>
<dbReference type="PANTHER" id="PTHR37984:SF5">
    <property type="entry name" value="PROTEIN NYNRIN-LIKE"/>
    <property type="match status" value="1"/>
</dbReference>
<dbReference type="InterPro" id="IPR012337">
    <property type="entry name" value="RNaseH-like_sf"/>
</dbReference>
<dbReference type="GO" id="GO:0015074">
    <property type="term" value="P:DNA integration"/>
    <property type="evidence" value="ECO:0007669"/>
    <property type="project" value="InterPro"/>
</dbReference>
<dbReference type="GeneID" id="108863732"/>
<gene>
    <name evidence="3" type="primary">LOC108863732</name>
</gene>
<evidence type="ECO:0000313" key="3">
    <source>
        <dbReference type="RefSeq" id="XP_018493776.1"/>
    </source>
</evidence>